<dbReference type="Pfam" id="PF13740">
    <property type="entry name" value="ACT_6"/>
    <property type="match status" value="1"/>
</dbReference>
<feature type="domain" description="ACT" evidence="3">
    <location>
        <begin position="346"/>
        <end position="424"/>
    </location>
</feature>
<dbReference type="AlphaFoldDB" id="A0AAN7KRV4"/>
<dbReference type="PANTHER" id="PTHR31096">
    <property type="entry name" value="ACT DOMAIN-CONTAINING PROTEIN ACR4-RELATED"/>
    <property type="match status" value="1"/>
</dbReference>
<evidence type="ECO:0000256" key="1">
    <source>
        <dbReference type="ARBA" id="ARBA00022737"/>
    </source>
</evidence>
<comment type="function">
    <text evidence="2">Binds amino acids.</text>
</comment>
<dbReference type="GO" id="GO:0016597">
    <property type="term" value="F:amino acid binding"/>
    <property type="evidence" value="ECO:0007669"/>
    <property type="project" value="UniProtKB-UniRule"/>
</dbReference>
<dbReference type="InterPro" id="IPR040217">
    <property type="entry name" value="ACR1-12"/>
</dbReference>
<reference evidence="4 5" key="1">
    <citation type="journal article" date="2023" name="Hortic Res">
        <title>Pangenome of water caltrop reveals structural variations and asymmetric subgenome divergence after allopolyploidization.</title>
        <authorList>
            <person name="Zhang X."/>
            <person name="Chen Y."/>
            <person name="Wang L."/>
            <person name="Yuan Y."/>
            <person name="Fang M."/>
            <person name="Shi L."/>
            <person name="Lu R."/>
            <person name="Comes H.P."/>
            <person name="Ma Y."/>
            <person name="Chen Y."/>
            <person name="Huang G."/>
            <person name="Zhou Y."/>
            <person name="Zheng Z."/>
            <person name="Qiu Y."/>
        </authorList>
    </citation>
    <scope>NUCLEOTIDE SEQUENCE [LARGE SCALE GENOMIC DNA]</scope>
    <source>
        <strain evidence="4">F231</strain>
    </source>
</reference>
<accession>A0AAN7KRV4</accession>
<dbReference type="PANTHER" id="PTHR31096:SF7">
    <property type="entry name" value="ACT DOMAIN-CONTAINING PROTEIN ACR1"/>
    <property type="match status" value="1"/>
</dbReference>
<protein>
    <recommendedName>
        <fullName evidence="2">ACT domain-containing protein ACR</fullName>
    </recommendedName>
    <alternativeName>
        <fullName evidence="2">Protein ACT DOMAIN REPEATS</fullName>
    </alternativeName>
</protein>
<dbReference type="CDD" id="cd04897">
    <property type="entry name" value="ACT_ACR_3"/>
    <property type="match status" value="1"/>
</dbReference>
<feature type="domain" description="ACT" evidence="3">
    <location>
        <begin position="38"/>
        <end position="117"/>
    </location>
</feature>
<name>A0AAN7KRV4_TRANT</name>
<dbReference type="InterPro" id="IPR045865">
    <property type="entry name" value="ACT-like_dom_sf"/>
</dbReference>
<dbReference type="Gene3D" id="3.30.70.260">
    <property type="match status" value="2"/>
</dbReference>
<sequence length="467" mass="52314">MMEIAYKPYIDANYESLIERIYPPRVCIDNETYQDCTLVKVDSANKDGILLEMVQVLTDLDLVISKSYISSDGRWFMDVFHVTDQLRNKLTDEGLIHYIQQALGATRNEGLQRVADRFKSRHVSTEHTILEMSGMDRPGLLSEISAVLAELDCHIAAAEAWTHNGRTACVIYVDDGANIGRPIVDPNHLTRIEVQLENVVDERPSVRVTDPVVGRTHTERRLHQLMFVGGDYQRCGCSCRQEEQACSSQECDEPHVSIEGWKGKGCSVVNIKSRDRPKLLFDTVCAITDMDYVVSHAALRSEGIMANQEYFIRHKDGCTLNEESEKRMLTKSLISAIERRLSHGLRVDVSTHNRKGLLSEVTRVLRENGLSITRAEIRTRGNRAIGSFYVMDAAGEEIDPGTLELIRKEIGGSVLMINKSSSGRSTPRLLSASSTISMSGSIKDHKPRLSLGGLIWLKLERLSGNLQ</sequence>
<comment type="caution">
    <text evidence="4">The sequence shown here is derived from an EMBL/GenBank/DDBJ whole genome shotgun (WGS) entry which is preliminary data.</text>
</comment>
<keyword evidence="1 2" id="KW-0677">Repeat</keyword>
<proteinExistence type="predicted"/>
<feature type="domain" description="ACT" evidence="3">
    <location>
        <begin position="129"/>
        <end position="211"/>
    </location>
</feature>
<organism evidence="4 5">
    <name type="scientific">Trapa natans</name>
    <name type="common">Water chestnut</name>
    <dbReference type="NCBI Taxonomy" id="22666"/>
    <lineage>
        <taxon>Eukaryota</taxon>
        <taxon>Viridiplantae</taxon>
        <taxon>Streptophyta</taxon>
        <taxon>Embryophyta</taxon>
        <taxon>Tracheophyta</taxon>
        <taxon>Spermatophyta</taxon>
        <taxon>Magnoliopsida</taxon>
        <taxon>eudicotyledons</taxon>
        <taxon>Gunneridae</taxon>
        <taxon>Pentapetalae</taxon>
        <taxon>rosids</taxon>
        <taxon>malvids</taxon>
        <taxon>Myrtales</taxon>
        <taxon>Lythraceae</taxon>
        <taxon>Trapa</taxon>
    </lineage>
</organism>
<dbReference type="InterPro" id="IPR002912">
    <property type="entry name" value="ACT_dom"/>
</dbReference>
<keyword evidence="5" id="KW-1185">Reference proteome</keyword>
<evidence type="ECO:0000313" key="4">
    <source>
        <dbReference type="EMBL" id="KAK4772046.1"/>
    </source>
</evidence>
<dbReference type="Pfam" id="PF01842">
    <property type="entry name" value="ACT"/>
    <property type="match status" value="1"/>
</dbReference>
<evidence type="ECO:0000256" key="2">
    <source>
        <dbReference type="RuleBase" id="RU369043"/>
    </source>
</evidence>
<dbReference type="PROSITE" id="PS51671">
    <property type="entry name" value="ACT"/>
    <property type="match status" value="3"/>
</dbReference>
<evidence type="ECO:0000259" key="3">
    <source>
        <dbReference type="PROSITE" id="PS51671"/>
    </source>
</evidence>
<dbReference type="CDD" id="cd04895">
    <property type="entry name" value="ACT_ACR_1"/>
    <property type="match status" value="1"/>
</dbReference>
<dbReference type="Proteomes" id="UP001346149">
    <property type="component" value="Unassembled WGS sequence"/>
</dbReference>
<evidence type="ECO:0000313" key="5">
    <source>
        <dbReference type="Proteomes" id="UP001346149"/>
    </source>
</evidence>
<dbReference type="EMBL" id="JAXQNO010000020">
    <property type="protein sequence ID" value="KAK4772046.1"/>
    <property type="molecule type" value="Genomic_DNA"/>
</dbReference>
<dbReference type="SUPFAM" id="SSF55021">
    <property type="entry name" value="ACT-like"/>
    <property type="match status" value="3"/>
</dbReference>
<gene>
    <name evidence="4" type="ORF">SAY86_013821</name>
</gene>